<dbReference type="Proteomes" id="UP001597438">
    <property type="component" value="Unassembled WGS sequence"/>
</dbReference>
<dbReference type="InterPro" id="IPR011991">
    <property type="entry name" value="ArsR-like_HTH"/>
</dbReference>
<evidence type="ECO:0000313" key="3">
    <source>
        <dbReference type="Proteomes" id="UP001597438"/>
    </source>
</evidence>
<dbReference type="SUPFAM" id="SSF46785">
    <property type="entry name" value="Winged helix' DNA-binding domain"/>
    <property type="match status" value="1"/>
</dbReference>
<dbReference type="InterPro" id="IPR036390">
    <property type="entry name" value="WH_DNA-bd_sf"/>
</dbReference>
<reference evidence="3" key="1">
    <citation type="journal article" date="2019" name="Int. J. Syst. Evol. Microbiol.">
        <title>The Global Catalogue of Microorganisms (GCM) 10K type strain sequencing project: providing services to taxonomists for standard genome sequencing and annotation.</title>
        <authorList>
            <consortium name="The Broad Institute Genomics Platform"/>
            <consortium name="The Broad Institute Genome Sequencing Center for Infectious Disease"/>
            <person name="Wu L."/>
            <person name="Ma J."/>
        </authorList>
    </citation>
    <scope>NUCLEOTIDE SEQUENCE [LARGE SCALE GENOMIC DNA]</scope>
    <source>
        <strain evidence="3">KCTC 52925</strain>
    </source>
</reference>
<proteinExistence type="predicted"/>
<sequence>MKNLISNINKAFDHRVRLGIMSVLVVNDFADFITLKELLGVTDGNIASHIKALEKQHYIKVEKSFINRKPNTRYSATQKGKEDFKKHINAIENLLNQNKNKK</sequence>
<dbReference type="RefSeq" id="WP_251743142.1">
    <property type="nucleotide sequence ID" value="NZ_JBHUOJ010000018.1"/>
</dbReference>
<dbReference type="EMBL" id="JBHUOJ010000018">
    <property type="protein sequence ID" value="MFD2833363.1"/>
    <property type="molecule type" value="Genomic_DNA"/>
</dbReference>
<comment type="caution">
    <text evidence="2">The sequence shown here is derived from an EMBL/GenBank/DDBJ whole genome shotgun (WGS) entry which is preliminary data.</text>
</comment>
<dbReference type="Pfam" id="PF13601">
    <property type="entry name" value="HTH_34"/>
    <property type="match status" value="1"/>
</dbReference>
<accession>A0ABW5X589</accession>
<dbReference type="InterPro" id="IPR027395">
    <property type="entry name" value="WH_DNA-bd_dom"/>
</dbReference>
<dbReference type="CDD" id="cd00090">
    <property type="entry name" value="HTH_ARSR"/>
    <property type="match status" value="1"/>
</dbReference>
<evidence type="ECO:0000259" key="1">
    <source>
        <dbReference type="Pfam" id="PF13601"/>
    </source>
</evidence>
<dbReference type="PANTHER" id="PTHR37318:SF1">
    <property type="entry name" value="BSL7504 PROTEIN"/>
    <property type="match status" value="1"/>
</dbReference>
<organism evidence="2 3">
    <name type="scientific">Christiangramia antarctica</name>
    <dbReference type="NCBI Taxonomy" id="2058158"/>
    <lineage>
        <taxon>Bacteria</taxon>
        <taxon>Pseudomonadati</taxon>
        <taxon>Bacteroidota</taxon>
        <taxon>Flavobacteriia</taxon>
        <taxon>Flavobacteriales</taxon>
        <taxon>Flavobacteriaceae</taxon>
        <taxon>Christiangramia</taxon>
    </lineage>
</organism>
<dbReference type="PANTHER" id="PTHR37318">
    <property type="entry name" value="BSL7504 PROTEIN"/>
    <property type="match status" value="1"/>
</dbReference>
<keyword evidence="3" id="KW-1185">Reference proteome</keyword>
<dbReference type="InterPro" id="IPR036388">
    <property type="entry name" value="WH-like_DNA-bd_sf"/>
</dbReference>
<evidence type="ECO:0000313" key="2">
    <source>
        <dbReference type="EMBL" id="MFD2833363.1"/>
    </source>
</evidence>
<feature type="domain" description="Winged helix DNA-binding" evidence="1">
    <location>
        <begin position="16"/>
        <end position="95"/>
    </location>
</feature>
<dbReference type="Gene3D" id="1.10.10.10">
    <property type="entry name" value="Winged helix-like DNA-binding domain superfamily/Winged helix DNA-binding domain"/>
    <property type="match status" value="1"/>
</dbReference>
<gene>
    <name evidence="2" type="ORF">ACFSYS_08685</name>
</gene>
<protein>
    <submittedName>
        <fullName evidence="2">Winged helix-turn-helix domain-containing protein</fullName>
    </submittedName>
</protein>
<name>A0ABW5X589_9FLAO</name>